<sequence>MIFTPDQAKNLEVLQKELQSISTKVFEELVAGLISEILQIGVSVAKSGFQHGADAGTAGRQGRNLRIECKRYQDKTSLKDRELLGEIDHALKRDASLEAWILASTRDVPEQLENDLFEKALDVGLPIIIIDWKSDYFNAMAALCCVSWQLVGDKVSPKAASAVQSISDLAGEAIYKLKKDFESWYIGYPTLLNLSRKKLIEVWSDERESLSL</sequence>
<dbReference type="EMBL" id="JAVCAP010000001">
    <property type="protein sequence ID" value="MDP8566218.1"/>
    <property type="molecule type" value="Genomic_DNA"/>
</dbReference>
<evidence type="ECO:0000313" key="1">
    <source>
        <dbReference type="EMBL" id="MDP8566218.1"/>
    </source>
</evidence>
<evidence type="ECO:0008006" key="3">
    <source>
        <dbReference type="Google" id="ProtNLM"/>
    </source>
</evidence>
<protein>
    <recommendedName>
        <fullName evidence="3">Restriction endonuclease type IV Mrr domain-containing protein</fullName>
    </recommendedName>
</protein>
<comment type="caution">
    <text evidence="1">The sequence shown here is derived from an EMBL/GenBank/DDBJ whole genome shotgun (WGS) entry which is preliminary data.</text>
</comment>
<name>A0ABT9JNM7_9PROT</name>
<organism evidence="1 2">
    <name type="scientific">Methylophilus aquaticus</name>
    <dbReference type="NCBI Taxonomy" id="1971610"/>
    <lineage>
        <taxon>Bacteria</taxon>
        <taxon>Pseudomonadati</taxon>
        <taxon>Pseudomonadota</taxon>
        <taxon>Betaproteobacteria</taxon>
        <taxon>Nitrosomonadales</taxon>
        <taxon>Methylophilaceae</taxon>
        <taxon>Methylophilus</taxon>
    </lineage>
</organism>
<dbReference type="Proteomes" id="UP001225906">
    <property type="component" value="Unassembled WGS sequence"/>
</dbReference>
<proteinExistence type="predicted"/>
<accession>A0ABT9JNM7</accession>
<reference evidence="2" key="1">
    <citation type="journal article" date="2019" name="Int. J. Syst. Evol. Microbiol.">
        <title>The Global Catalogue of Microorganisms (GCM) 10K type strain sequencing project: providing services to taxonomists for standard genome sequencing and annotation.</title>
        <authorList>
            <consortium name="The Broad Institute Genomics Platform"/>
            <consortium name="The Broad Institute Genome Sequencing Center for Infectious Disease"/>
            <person name="Wu L."/>
            <person name="Ma J."/>
        </authorList>
    </citation>
    <scope>NUCLEOTIDE SEQUENCE [LARGE SCALE GENOMIC DNA]</scope>
    <source>
        <strain evidence="2">VKM B-3159</strain>
    </source>
</reference>
<gene>
    <name evidence="1" type="ORF">Q9291_00010</name>
</gene>
<evidence type="ECO:0000313" key="2">
    <source>
        <dbReference type="Proteomes" id="UP001225906"/>
    </source>
</evidence>
<dbReference type="RefSeq" id="WP_306387866.1">
    <property type="nucleotide sequence ID" value="NZ_JAVCAP010000001.1"/>
</dbReference>
<keyword evidence="2" id="KW-1185">Reference proteome</keyword>